<feature type="compositionally biased region" description="Low complexity" evidence="4">
    <location>
        <begin position="845"/>
        <end position="870"/>
    </location>
</feature>
<gene>
    <name evidence="6" type="ORF">HPB51_004409</name>
</gene>
<comment type="subcellular location">
    <subcellularLocation>
        <location evidence="1">Nucleus</location>
    </subcellularLocation>
</comment>
<feature type="compositionally biased region" description="Polar residues" evidence="4">
    <location>
        <begin position="1017"/>
        <end position="1027"/>
    </location>
</feature>
<dbReference type="GO" id="GO:0006355">
    <property type="term" value="P:regulation of DNA-templated transcription"/>
    <property type="evidence" value="ECO:0007669"/>
    <property type="project" value="InterPro"/>
</dbReference>
<keyword evidence="3" id="KW-0539">Nucleus</keyword>
<feature type="compositionally biased region" description="Low complexity" evidence="4">
    <location>
        <begin position="1034"/>
        <end position="1056"/>
    </location>
</feature>
<name>A0A9J6EM93_RHIMP</name>
<dbReference type="InterPro" id="IPR024670">
    <property type="entry name" value="BCL9_beta-catenin-bd_dom"/>
</dbReference>
<dbReference type="InterPro" id="IPR028938">
    <property type="entry name" value="Rsf1-like"/>
</dbReference>
<dbReference type="GO" id="GO:0031213">
    <property type="term" value="C:RSF complex"/>
    <property type="evidence" value="ECO:0007669"/>
    <property type="project" value="InterPro"/>
</dbReference>
<proteinExistence type="inferred from homology"/>
<reference evidence="6" key="2">
    <citation type="submission" date="2021-09" db="EMBL/GenBank/DDBJ databases">
        <authorList>
            <person name="Jia N."/>
            <person name="Wang J."/>
            <person name="Shi W."/>
            <person name="Du L."/>
            <person name="Sun Y."/>
            <person name="Zhan W."/>
            <person name="Jiang J."/>
            <person name="Wang Q."/>
            <person name="Zhang B."/>
            <person name="Ji P."/>
            <person name="Sakyi L.B."/>
            <person name="Cui X."/>
            <person name="Yuan T."/>
            <person name="Jiang B."/>
            <person name="Yang W."/>
            <person name="Lam T.T.-Y."/>
            <person name="Chang Q."/>
            <person name="Ding S."/>
            <person name="Wang X."/>
            <person name="Zhu J."/>
            <person name="Ruan X."/>
            <person name="Zhao L."/>
            <person name="Wei J."/>
            <person name="Que T."/>
            <person name="Du C."/>
            <person name="Cheng J."/>
            <person name="Dai P."/>
            <person name="Han X."/>
            <person name="Huang E."/>
            <person name="Gao Y."/>
            <person name="Liu J."/>
            <person name="Shao H."/>
            <person name="Ye R."/>
            <person name="Li L."/>
            <person name="Wei W."/>
            <person name="Wang X."/>
            <person name="Wang C."/>
            <person name="Huo Q."/>
            <person name="Li W."/>
            <person name="Guo W."/>
            <person name="Chen H."/>
            <person name="Chen S."/>
            <person name="Zhou L."/>
            <person name="Zhou L."/>
            <person name="Ni X."/>
            <person name="Tian J."/>
            <person name="Zhou Y."/>
            <person name="Sheng Y."/>
            <person name="Liu T."/>
            <person name="Pan Y."/>
            <person name="Xia L."/>
            <person name="Li J."/>
            <person name="Zhao F."/>
            <person name="Cao W."/>
        </authorList>
    </citation>
    <scope>NUCLEOTIDE SEQUENCE</scope>
    <source>
        <strain evidence="6">Rmic-2018</strain>
        <tissue evidence="6">Larvae</tissue>
    </source>
</reference>
<dbReference type="Proteomes" id="UP000821866">
    <property type="component" value="Chromosome 11"/>
</dbReference>
<feature type="compositionally biased region" description="Low complexity" evidence="4">
    <location>
        <begin position="805"/>
        <end position="816"/>
    </location>
</feature>
<feature type="compositionally biased region" description="Gly residues" evidence="4">
    <location>
        <begin position="934"/>
        <end position="943"/>
    </location>
</feature>
<evidence type="ECO:0000256" key="2">
    <source>
        <dbReference type="ARBA" id="ARBA00009200"/>
    </source>
</evidence>
<comment type="caution">
    <text evidence="6">The sequence shown here is derived from an EMBL/GenBank/DDBJ whole genome shotgun (WGS) entry which is preliminary data.</text>
</comment>
<feature type="compositionally biased region" description="Pro residues" evidence="4">
    <location>
        <begin position="977"/>
        <end position="986"/>
    </location>
</feature>
<comment type="similarity">
    <text evidence="2">Belongs to the BCL9 family.</text>
</comment>
<dbReference type="Gene3D" id="3.30.40.10">
    <property type="entry name" value="Zinc/RING finger domain, C3HC4 (zinc finger)"/>
    <property type="match status" value="1"/>
</dbReference>
<accession>A0A9J6EM93</accession>
<feature type="domain" description="B-cell lymphoma 9 beta-catenin binding" evidence="5">
    <location>
        <begin position="635"/>
        <end position="667"/>
    </location>
</feature>
<feature type="compositionally biased region" description="Low complexity" evidence="4">
    <location>
        <begin position="917"/>
        <end position="933"/>
    </location>
</feature>
<protein>
    <recommendedName>
        <fullName evidence="5">B-cell lymphoma 9 beta-catenin binding domain-containing protein</fullName>
    </recommendedName>
</protein>
<feature type="compositionally biased region" description="Low complexity" evidence="4">
    <location>
        <begin position="877"/>
        <end position="886"/>
    </location>
</feature>
<dbReference type="EMBL" id="JABSTU010000003">
    <property type="protein sequence ID" value="KAH8035168.1"/>
    <property type="molecule type" value="Genomic_DNA"/>
</dbReference>
<feature type="compositionally biased region" description="Low complexity" evidence="4">
    <location>
        <begin position="563"/>
        <end position="574"/>
    </location>
</feature>
<evidence type="ECO:0000256" key="3">
    <source>
        <dbReference type="ARBA" id="ARBA00023242"/>
    </source>
</evidence>
<feature type="compositionally biased region" description="Low complexity" evidence="4">
    <location>
        <begin position="260"/>
        <end position="292"/>
    </location>
</feature>
<evidence type="ECO:0000256" key="4">
    <source>
        <dbReference type="SAM" id="MobiDB-lite"/>
    </source>
</evidence>
<evidence type="ECO:0000259" key="5">
    <source>
        <dbReference type="Pfam" id="PF11502"/>
    </source>
</evidence>
<feature type="compositionally biased region" description="Low complexity" evidence="4">
    <location>
        <begin position="585"/>
        <end position="598"/>
    </location>
</feature>
<dbReference type="PANTHER" id="PTHR14296">
    <property type="entry name" value="REMODELING AND SPACING FACTOR 1"/>
    <property type="match status" value="1"/>
</dbReference>
<feature type="compositionally biased region" description="Polar residues" evidence="4">
    <location>
        <begin position="817"/>
        <end position="839"/>
    </location>
</feature>
<organism evidence="6 7">
    <name type="scientific">Rhipicephalus microplus</name>
    <name type="common">Cattle tick</name>
    <name type="synonym">Boophilus microplus</name>
    <dbReference type="NCBI Taxonomy" id="6941"/>
    <lineage>
        <taxon>Eukaryota</taxon>
        <taxon>Metazoa</taxon>
        <taxon>Ecdysozoa</taxon>
        <taxon>Arthropoda</taxon>
        <taxon>Chelicerata</taxon>
        <taxon>Arachnida</taxon>
        <taxon>Acari</taxon>
        <taxon>Parasitiformes</taxon>
        <taxon>Ixodida</taxon>
        <taxon>Ixodoidea</taxon>
        <taxon>Ixodidae</taxon>
        <taxon>Rhipicephalinae</taxon>
        <taxon>Rhipicephalus</taxon>
        <taxon>Boophilus</taxon>
    </lineage>
</organism>
<reference evidence="6" key="1">
    <citation type="journal article" date="2020" name="Cell">
        <title>Large-Scale Comparative Analyses of Tick Genomes Elucidate Their Genetic Diversity and Vector Capacities.</title>
        <authorList>
            <consortium name="Tick Genome and Microbiome Consortium (TIGMIC)"/>
            <person name="Jia N."/>
            <person name="Wang J."/>
            <person name="Shi W."/>
            <person name="Du L."/>
            <person name="Sun Y."/>
            <person name="Zhan W."/>
            <person name="Jiang J.F."/>
            <person name="Wang Q."/>
            <person name="Zhang B."/>
            <person name="Ji P."/>
            <person name="Bell-Sakyi L."/>
            <person name="Cui X.M."/>
            <person name="Yuan T.T."/>
            <person name="Jiang B.G."/>
            <person name="Yang W.F."/>
            <person name="Lam T.T."/>
            <person name="Chang Q.C."/>
            <person name="Ding S.J."/>
            <person name="Wang X.J."/>
            <person name="Zhu J.G."/>
            <person name="Ruan X.D."/>
            <person name="Zhao L."/>
            <person name="Wei J.T."/>
            <person name="Ye R.Z."/>
            <person name="Que T.C."/>
            <person name="Du C.H."/>
            <person name="Zhou Y.H."/>
            <person name="Cheng J.X."/>
            <person name="Dai P.F."/>
            <person name="Guo W.B."/>
            <person name="Han X.H."/>
            <person name="Huang E.J."/>
            <person name="Li L.F."/>
            <person name="Wei W."/>
            <person name="Gao Y.C."/>
            <person name="Liu J.Z."/>
            <person name="Shao H.Z."/>
            <person name="Wang X."/>
            <person name="Wang C.C."/>
            <person name="Yang T.C."/>
            <person name="Huo Q.B."/>
            <person name="Li W."/>
            <person name="Chen H.Y."/>
            <person name="Chen S.E."/>
            <person name="Zhou L.G."/>
            <person name="Ni X.B."/>
            <person name="Tian J.H."/>
            <person name="Sheng Y."/>
            <person name="Liu T."/>
            <person name="Pan Y.S."/>
            <person name="Xia L.Y."/>
            <person name="Li J."/>
            <person name="Zhao F."/>
            <person name="Cao W.C."/>
        </authorList>
    </citation>
    <scope>NUCLEOTIDE SEQUENCE</scope>
    <source>
        <strain evidence="6">Rmic-2018</strain>
    </source>
</reference>
<dbReference type="PANTHER" id="PTHR14296:SF3">
    <property type="entry name" value="DIKAR, ISOFORM F"/>
    <property type="match status" value="1"/>
</dbReference>
<feature type="compositionally biased region" description="Polar residues" evidence="4">
    <location>
        <begin position="1064"/>
        <end position="1084"/>
    </location>
</feature>
<keyword evidence="7" id="KW-1185">Reference proteome</keyword>
<sequence length="1084" mass="111253">MWLPWLNRTGDLKLGTAVAKLPNYLGPARIATAYGNELEDSLLNPKSLVVPDICARLLRFITRQSSILISNFEESLAELLQEKEVQFTKAPWRDLSPGDKLLTVKWLLDYAYESQGEELSEFLDDHFDAEDLRGIRVGQDALDNVYWYLEDLRLYRELCPKKPQRSREWDCVCLTVSDWQGFLKQFRKSSNPREKQLHTFLSSHLFPVVQAQAQALKCEERDLETENRWLLEREQREILLPRPGSDMKCNGAPSVDKAATEPQPAAAADECGPKAAPAKEAAPTCPAEAAGAGNIGRPPGTPVSAADVAASGGVLVNGGASLPPVTGPSLADSGTPMSMLGDNPGDGMVAGNKDNPGAMAVPTCSAHMAGGNMAVGGPSPMGGPGMGGPQVLPHGGNMGTSGLHRPPSGSSMPPGGAGCPMPPQGGAGVGGGGLEAQYMQQQSQIFVFTTGLANQAAEAVLTGQCPSIIAFHCAQPGTKRILEKHPLKIQQFSKQNPAAWLNTLAQMKQRGAQGMPGGPMGPTPGGGAMKVPQTFGPGFCGPPHACGPTHPGGAAWQPQESWGAGPYGPAGMAPQRGPSPASNRGPQQGHHPQGCGPPNGGCFPASGGAYPGMGGPGCGGNPAQMNAGVKVPDENLTPQQRQHREEQLAMIRKMQKLLFPDQQVMGNATGPPGQQQQQQQTGAPQQPQGGGVPPRPRGPDQFGHCGDHQHEGAGMPPQMQQQSQPQQQQHFGPGPQGAMMGHPPADWQAQQQQGGMTAQKPYLEDRRRKGAAATNQPQGLFPACGSEFSASGSPSGYITRPGSCPNPNFNNGTTGPVASSTGNRPSSCAGFNSPGSFSNPPTPSGFPGAPGASPAGPSSSFPSAPGASPGMVFSPGAVAQQQQTAASSFGGRPPAQCGAGGSQFPGSAPCGSPALQPFSPSVRGSSGSSPPNYGAGGAGGSGSPGTVPPPPRSPASGASPRLQQGPPPPYGARGPMAPSPHPPTSPSPRLGTASPATDPGARQFSHPVGGGRLANPSPGSVQTTPLSSPKPCRGGPHTPTTPGGGSAVPSPSSAGSSRKRSATPLTQDQPEFVTGINTSASTGE</sequence>
<feature type="region of interest" description="Disordered" evidence="4">
    <location>
        <begin position="242"/>
        <end position="298"/>
    </location>
</feature>
<feature type="compositionally biased region" description="Low complexity" evidence="4">
    <location>
        <begin position="668"/>
        <end position="687"/>
    </location>
</feature>
<evidence type="ECO:0000313" key="6">
    <source>
        <dbReference type="EMBL" id="KAH8035168.1"/>
    </source>
</evidence>
<dbReference type="VEuPathDB" id="VectorBase:LOC119180618"/>
<dbReference type="InterPro" id="IPR013083">
    <property type="entry name" value="Znf_RING/FYVE/PHD"/>
</dbReference>
<feature type="compositionally biased region" description="Low complexity" evidence="4">
    <location>
        <begin position="748"/>
        <end position="759"/>
    </location>
</feature>
<dbReference type="Pfam" id="PF11502">
    <property type="entry name" value="BCL9"/>
    <property type="match status" value="1"/>
</dbReference>
<feature type="region of interest" description="Disordered" evidence="4">
    <location>
        <begin position="663"/>
        <end position="1084"/>
    </location>
</feature>
<evidence type="ECO:0000256" key="1">
    <source>
        <dbReference type="ARBA" id="ARBA00004123"/>
    </source>
</evidence>
<feature type="region of interest" description="Disordered" evidence="4">
    <location>
        <begin position="549"/>
        <end position="598"/>
    </location>
</feature>
<evidence type="ECO:0000313" key="7">
    <source>
        <dbReference type="Proteomes" id="UP000821866"/>
    </source>
</evidence>
<dbReference type="AlphaFoldDB" id="A0A9J6EM93"/>
<feature type="compositionally biased region" description="Low complexity" evidence="4">
    <location>
        <begin position="712"/>
        <end position="737"/>
    </location>
</feature>